<evidence type="ECO:0000313" key="3">
    <source>
        <dbReference type="EMBL" id="CAI6335366.1"/>
    </source>
</evidence>
<sequence length="387" mass="40238">MGAVSKLCTLALVAGSMGVNANGLQHEARDLSVSDQILANTPLDLLSKIPDDVIEGLPKDLKDKLSFDGKIPEEIKDKIPTGVKSKFAGRPGSTGTPSKYHGGKPGSTGTAHKGPFSESDSDETAPKYPIGKPESTGAPSELPISKPGPTGISSTGTVADYPVARAATTSSAASKSSDKSEHYKAAKPLSEEIVKGDKGTLRLKAYDWAQDVVLLDMYPFAVQSRLRSELIKLILLIPKTVSREEAEGKLLLLVDLVYAELPATDLIKQFERNADMFSKKTGVPPRPEVRRRAEAKEESCSCTSAVTVTVTLPPKAPATSAASSVVPPSSVNATGSVVPRPSNPPAQQNGTNGTAAYTGAAASVGGSGMMQTVGAMVVGSLVAAFLL</sequence>
<accession>A0A9W4UI84</accession>
<dbReference type="Proteomes" id="UP001152607">
    <property type="component" value="Unassembled WGS sequence"/>
</dbReference>
<feature type="signal peptide" evidence="2">
    <location>
        <begin position="1"/>
        <end position="21"/>
    </location>
</feature>
<keyword evidence="4" id="KW-1185">Reference proteome</keyword>
<reference evidence="3" key="1">
    <citation type="submission" date="2023-01" db="EMBL/GenBank/DDBJ databases">
        <authorList>
            <person name="Van Ghelder C."/>
            <person name="Rancurel C."/>
        </authorList>
    </citation>
    <scope>NUCLEOTIDE SEQUENCE</scope>
    <source>
        <strain evidence="3">CNCM I-4278</strain>
    </source>
</reference>
<feature type="chain" id="PRO_5040998950" evidence="2">
    <location>
        <begin position="22"/>
        <end position="387"/>
    </location>
</feature>
<evidence type="ECO:0000256" key="2">
    <source>
        <dbReference type="SAM" id="SignalP"/>
    </source>
</evidence>
<gene>
    <name evidence="3" type="ORF">PDIGIT_LOCUS8446</name>
</gene>
<evidence type="ECO:0000256" key="1">
    <source>
        <dbReference type="SAM" id="MobiDB-lite"/>
    </source>
</evidence>
<name>A0A9W4UI84_9PLEO</name>
<dbReference type="EMBL" id="CAOQHR010000005">
    <property type="protein sequence ID" value="CAI6335366.1"/>
    <property type="molecule type" value="Genomic_DNA"/>
</dbReference>
<organism evidence="3 4">
    <name type="scientific">Periconia digitata</name>
    <dbReference type="NCBI Taxonomy" id="1303443"/>
    <lineage>
        <taxon>Eukaryota</taxon>
        <taxon>Fungi</taxon>
        <taxon>Dikarya</taxon>
        <taxon>Ascomycota</taxon>
        <taxon>Pezizomycotina</taxon>
        <taxon>Dothideomycetes</taxon>
        <taxon>Pleosporomycetidae</taxon>
        <taxon>Pleosporales</taxon>
        <taxon>Massarineae</taxon>
        <taxon>Periconiaceae</taxon>
        <taxon>Periconia</taxon>
    </lineage>
</organism>
<comment type="caution">
    <text evidence="3">The sequence shown here is derived from an EMBL/GenBank/DDBJ whole genome shotgun (WGS) entry which is preliminary data.</text>
</comment>
<protein>
    <submittedName>
        <fullName evidence="3">Uncharacterized protein</fullName>
    </submittedName>
</protein>
<keyword evidence="2" id="KW-0732">Signal</keyword>
<feature type="compositionally biased region" description="Low complexity" evidence="1">
    <location>
        <begin position="317"/>
        <end position="333"/>
    </location>
</feature>
<feature type="region of interest" description="Disordered" evidence="1">
    <location>
        <begin position="317"/>
        <end position="354"/>
    </location>
</feature>
<evidence type="ECO:0000313" key="4">
    <source>
        <dbReference type="Proteomes" id="UP001152607"/>
    </source>
</evidence>
<dbReference type="AlphaFoldDB" id="A0A9W4UI84"/>
<proteinExistence type="predicted"/>
<feature type="region of interest" description="Disordered" evidence="1">
    <location>
        <begin position="78"/>
        <end position="157"/>
    </location>
</feature>